<gene>
    <name evidence="1" type="ORF">KL86CLO1_11059</name>
</gene>
<protein>
    <submittedName>
        <fullName evidence="1">Uncharacterized protein</fullName>
    </submittedName>
</protein>
<dbReference type="AlphaFoldDB" id="A0A212JGM2"/>
<name>A0A212JGM2_9FIRM</name>
<proteinExistence type="predicted"/>
<organism evidence="1">
    <name type="scientific">uncultured Eubacteriales bacterium</name>
    <dbReference type="NCBI Taxonomy" id="172733"/>
    <lineage>
        <taxon>Bacteria</taxon>
        <taxon>Bacillati</taxon>
        <taxon>Bacillota</taxon>
        <taxon>Clostridia</taxon>
        <taxon>Eubacteriales</taxon>
        <taxon>environmental samples</taxon>
    </lineage>
</organism>
<dbReference type="EMBL" id="FLUN01000001">
    <property type="protein sequence ID" value="SBV98570.1"/>
    <property type="molecule type" value="Genomic_DNA"/>
</dbReference>
<reference evidence="1" key="1">
    <citation type="submission" date="2016-04" db="EMBL/GenBank/DDBJ databases">
        <authorList>
            <person name="Evans L.H."/>
            <person name="Alamgir A."/>
            <person name="Owens N."/>
            <person name="Weber N.D."/>
            <person name="Virtaneva K."/>
            <person name="Barbian K."/>
            <person name="Babar A."/>
            <person name="Rosenke K."/>
        </authorList>
    </citation>
    <scope>NUCLEOTIDE SEQUENCE</scope>
    <source>
        <strain evidence="1">86</strain>
    </source>
</reference>
<evidence type="ECO:0000313" key="1">
    <source>
        <dbReference type="EMBL" id="SBV98570.1"/>
    </source>
</evidence>
<accession>A0A212JGM2</accession>
<sequence>MQGNFFLAHSLTDKFTFCQEWMYKFLFDGAYYLVSGKSSEIFHCGGAFHLDISRY</sequence>